<organism evidence="1 2">
    <name type="scientific">Pyricularia oryzae (strain 70-15 / ATCC MYA-4617 / FGSC 8958)</name>
    <name type="common">Rice blast fungus</name>
    <name type="synonym">Magnaporthe oryzae</name>
    <dbReference type="NCBI Taxonomy" id="242507"/>
    <lineage>
        <taxon>Eukaryota</taxon>
        <taxon>Fungi</taxon>
        <taxon>Dikarya</taxon>
        <taxon>Ascomycota</taxon>
        <taxon>Pezizomycotina</taxon>
        <taxon>Sordariomycetes</taxon>
        <taxon>Sordariomycetidae</taxon>
        <taxon>Magnaporthales</taxon>
        <taxon>Pyriculariaceae</taxon>
        <taxon>Pyricularia</taxon>
    </lineage>
</organism>
<accession>G4N863</accession>
<dbReference type="GeneID" id="2684457"/>
<dbReference type="OrthoDB" id="653904at2759"/>
<proteinExistence type="predicted"/>
<feature type="non-terminal residue" evidence="1">
    <location>
        <position position="1"/>
    </location>
</feature>
<dbReference type="EMBL" id="CM001234">
    <property type="protein sequence ID" value="EHA50964.1"/>
    <property type="molecule type" value="Genomic_DNA"/>
</dbReference>
<dbReference type="RefSeq" id="XP_003717283.1">
    <property type="nucleotide sequence ID" value="XM_003717235.1"/>
</dbReference>
<gene>
    <name evidence="1" type="ORF">MGG_06302</name>
</gene>
<sequence length="94" mass="10468">ISPPHFVTSLFLFTGCQSTQTPFLTSRFLKVAKVSPCLVVVCCYFCLSACARCRPLPQQSHHNVTCTCPRMSSASITVQLQMPWSFFFVSILTS</sequence>
<evidence type="ECO:0000313" key="1">
    <source>
        <dbReference type="EMBL" id="EHA50964.1"/>
    </source>
</evidence>
<evidence type="ECO:0000313" key="2">
    <source>
        <dbReference type="Proteomes" id="UP000009058"/>
    </source>
</evidence>
<reference evidence="1 2" key="1">
    <citation type="journal article" date="2005" name="Nature">
        <title>The genome sequence of the rice blast fungus Magnaporthe grisea.</title>
        <authorList>
            <person name="Dean R.A."/>
            <person name="Talbot N.J."/>
            <person name="Ebbole D.J."/>
            <person name="Farman M.L."/>
            <person name="Mitchell T.K."/>
            <person name="Orbach M.J."/>
            <person name="Thon M."/>
            <person name="Kulkarni R."/>
            <person name="Xu J.R."/>
            <person name="Pan H."/>
            <person name="Read N.D."/>
            <person name="Lee Y.H."/>
            <person name="Carbone I."/>
            <person name="Brown D."/>
            <person name="Oh Y.Y."/>
            <person name="Donofrio N."/>
            <person name="Jeong J.S."/>
            <person name="Soanes D.M."/>
            <person name="Djonovic S."/>
            <person name="Kolomiets E."/>
            <person name="Rehmeyer C."/>
            <person name="Li W."/>
            <person name="Harding M."/>
            <person name="Kim S."/>
            <person name="Lebrun M.H."/>
            <person name="Bohnert H."/>
            <person name="Coughlan S."/>
            <person name="Butler J."/>
            <person name="Calvo S."/>
            <person name="Ma L.J."/>
            <person name="Nicol R."/>
            <person name="Purcell S."/>
            <person name="Nusbaum C."/>
            <person name="Galagan J.E."/>
            <person name="Birren B.W."/>
        </authorList>
    </citation>
    <scope>NUCLEOTIDE SEQUENCE [LARGE SCALE GENOMIC DNA]</scope>
    <source>
        <strain evidence="2">70-15 / ATCC MYA-4617 / FGSC 8958</strain>
    </source>
</reference>
<protein>
    <submittedName>
        <fullName evidence="1">DNA polymerase epsilon subunit C, variant</fullName>
    </submittedName>
</protein>
<dbReference type="VEuPathDB" id="FungiDB:MGG_06302"/>
<dbReference type="AlphaFoldDB" id="G4N863"/>
<name>G4N863_PYRO7</name>
<keyword evidence="2" id="KW-1185">Reference proteome</keyword>
<dbReference type="Proteomes" id="UP000009058">
    <property type="component" value="Chromosome 4"/>
</dbReference>
<dbReference type="KEGG" id="mgr:MGG_06302"/>
<reference key="2">
    <citation type="submission" date="2011-05" db="EMBL/GenBank/DDBJ databases">
        <title>The Genome Sequence of Magnaporthe oryzae 70-15.</title>
        <authorList>
            <consortium name="The Broad Institute Genome Sequencing Platform"/>
            <person name="Ma L.-J."/>
            <person name="Dead R."/>
            <person name="Young S.K."/>
            <person name="Zeng Q."/>
            <person name="Gargeya S."/>
            <person name="Fitzgerald M."/>
            <person name="Haas B."/>
            <person name="Abouelleil A."/>
            <person name="Alvarado L."/>
            <person name="Arachchi H.M."/>
            <person name="Berlin A."/>
            <person name="Brown A."/>
            <person name="Chapman S.B."/>
            <person name="Chen Z."/>
            <person name="Dunbar C."/>
            <person name="Freedman E."/>
            <person name="Gearin G."/>
            <person name="Gellesch M."/>
            <person name="Goldberg J."/>
            <person name="Griggs A."/>
            <person name="Gujja S."/>
            <person name="Heiman D."/>
            <person name="Howarth C."/>
            <person name="Larson L."/>
            <person name="Lui A."/>
            <person name="MacDonald P.J.P."/>
            <person name="Mehta T."/>
            <person name="Montmayeur A."/>
            <person name="Murphy C."/>
            <person name="Neiman D."/>
            <person name="Pearson M."/>
            <person name="Priest M."/>
            <person name="Roberts A."/>
            <person name="Saif S."/>
            <person name="Shea T."/>
            <person name="Shenoy N."/>
            <person name="Sisk P."/>
            <person name="Stolte C."/>
            <person name="Sykes S."/>
            <person name="Yandava C."/>
            <person name="Wortman J."/>
            <person name="Nusbaum C."/>
            <person name="Birren B."/>
        </authorList>
    </citation>
    <scope>NUCLEOTIDE SEQUENCE</scope>
    <source>
        <strain>70-15</strain>
    </source>
</reference>